<proteinExistence type="inferred from homology"/>
<dbReference type="SMART" id="SM00129">
    <property type="entry name" value="KISc"/>
    <property type="match status" value="1"/>
</dbReference>
<evidence type="ECO:0000256" key="1">
    <source>
        <dbReference type="ARBA" id="ARBA00022741"/>
    </source>
</evidence>
<dbReference type="PANTHER" id="PTHR47968">
    <property type="entry name" value="CENTROMERE PROTEIN E"/>
    <property type="match status" value="1"/>
</dbReference>
<evidence type="ECO:0000256" key="5">
    <source>
        <dbReference type="PROSITE-ProRule" id="PRU00283"/>
    </source>
</evidence>
<dbReference type="InterPro" id="IPR001752">
    <property type="entry name" value="Kinesin_motor_dom"/>
</dbReference>
<evidence type="ECO:0000256" key="6">
    <source>
        <dbReference type="RuleBase" id="RU000394"/>
    </source>
</evidence>
<dbReference type="GO" id="GO:0008017">
    <property type="term" value="F:microtubule binding"/>
    <property type="evidence" value="ECO:0007669"/>
    <property type="project" value="InterPro"/>
</dbReference>
<name>A0A0H5QSZ5_9EUKA</name>
<keyword evidence="6" id="KW-0493">Microtubule</keyword>
<dbReference type="GO" id="GO:0005874">
    <property type="term" value="C:microtubule"/>
    <property type="evidence" value="ECO:0007669"/>
    <property type="project" value="UniProtKB-KW"/>
</dbReference>
<evidence type="ECO:0000256" key="2">
    <source>
        <dbReference type="ARBA" id="ARBA00022840"/>
    </source>
</evidence>
<dbReference type="GO" id="GO:0003777">
    <property type="term" value="F:microtubule motor activity"/>
    <property type="evidence" value="ECO:0007669"/>
    <property type="project" value="InterPro"/>
</dbReference>
<dbReference type="GO" id="GO:0005524">
    <property type="term" value="F:ATP binding"/>
    <property type="evidence" value="ECO:0007669"/>
    <property type="project" value="UniProtKB-UniRule"/>
</dbReference>
<dbReference type="PRINTS" id="PR00380">
    <property type="entry name" value="KINESINHEAVY"/>
</dbReference>
<feature type="domain" description="Kinesin motor" evidence="7">
    <location>
        <begin position="16"/>
        <end position="342"/>
    </location>
</feature>
<dbReference type="InterPro" id="IPR027417">
    <property type="entry name" value="P-loop_NTPase"/>
</dbReference>
<accession>A0A0H5QSZ5</accession>
<dbReference type="EMBL" id="HACM01004633">
    <property type="protein sequence ID" value="CRZ05075.1"/>
    <property type="molecule type" value="Transcribed_RNA"/>
</dbReference>
<evidence type="ECO:0000259" key="7">
    <source>
        <dbReference type="PROSITE" id="PS50067"/>
    </source>
</evidence>
<reference evidence="8" key="1">
    <citation type="submission" date="2015-04" db="EMBL/GenBank/DDBJ databases">
        <title>The genome sequence of the plant pathogenic Rhizarian Plasmodiophora brassicae reveals insights in its biotrophic life cycle and the origin of chitin synthesis.</title>
        <authorList>
            <person name="Schwelm A."/>
            <person name="Fogelqvist J."/>
            <person name="Knaust A."/>
            <person name="Julke S."/>
            <person name="Lilja T."/>
            <person name="Dhandapani V."/>
            <person name="Bonilla-Rosso G."/>
            <person name="Karlsson M."/>
            <person name="Shevchenko A."/>
            <person name="Choi S.R."/>
            <person name="Kim H.G."/>
            <person name="Park J.Y."/>
            <person name="Lim Y.P."/>
            <person name="Ludwig-Muller J."/>
            <person name="Dixelius C."/>
        </authorList>
    </citation>
    <scope>NUCLEOTIDE SEQUENCE</scope>
    <source>
        <tissue evidence="8">Potato root galls</tissue>
    </source>
</reference>
<dbReference type="GO" id="GO:0007018">
    <property type="term" value="P:microtubule-based movement"/>
    <property type="evidence" value="ECO:0007669"/>
    <property type="project" value="InterPro"/>
</dbReference>
<dbReference type="InterPro" id="IPR019821">
    <property type="entry name" value="Kinesin_motor_CS"/>
</dbReference>
<sequence>MAAVQVMEGVDPEVQRIQVGIRIRPLTEAEITAGKKCAWSVDGQSITQIQPIHKHHKAKNTTEFRFKHVFGPDATTSTVYEGLVAPIVRDSLFGVNGAICCYGQTSAGKTYTCQGNETEPGIIPLAIKSLFEAIRQDTDREFVVKLSYIEIYNEHVFDLLAGVEENLPLQEDKEKIIIKGLIEEEVSSQDQAFQIVEFGRSKRKTSQTNMNEHSSRSHLIFRMSIESRGAHDSPGRGKHLTSQLNFVDLAGSERISRTSGNGVNFKEGTAINKSLLFLGTVISALSRGLTHAPFRDSRLTLILKNCLGGNSRTAFIQCIAPARSCIDESVSTLRLACRIANVNLYASVNEACEDAELTSHQDEILILRERLQKSEFERGDFNRINDDLKRQNRLLQIQVHQYKTLYMRTQQESHGERSSEQADRLEDSGRIVQLHSEVDALSLELDLLKAENVLLSDSNRQLGESLRSVEAESLELRRSALFLPDLLCAEAQQLRIEEYGDIQQLERDLYSALRAVIGYRCSTKL</sequence>
<dbReference type="PROSITE" id="PS50067">
    <property type="entry name" value="KINESIN_MOTOR_2"/>
    <property type="match status" value="1"/>
</dbReference>
<dbReference type="FunFam" id="3.40.850.10:FF:000170">
    <property type="entry name" value="Kinesin-like protein"/>
    <property type="match status" value="1"/>
</dbReference>
<evidence type="ECO:0000313" key="8">
    <source>
        <dbReference type="EMBL" id="CRZ05075.1"/>
    </source>
</evidence>
<evidence type="ECO:0000256" key="3">
    <source>
        <dbReference type="ARBA" id="ARBA00023054"/>
    </source>
</evidence>
<comment type="similarity">
    <text evidence="5 6">Belongs to the TRAFAC class myosin-kinesin ATPase superfamily. Kinesin family.</text>
</comment>
<dbReference type="PANTHER" id="PTHR47968:SF75">
    <property type="entry name" value="CENTROMERE-ASSOCIATED PROTEIN E"/>
    <property type="match status" value="1"/>
</dbReference>
<organism evidence="8">
    <name type="scientific">Spongospora subterranea</name>
    <dbReference type="NCBI Taxonomy" id="70186"/>
    <lineage>
        <taxon>Eukaryota</taxon>
        <taxon>Sar</taxon>
        <taxon>Rhizaria</taxon>
        <taxon>Endomyxa</taxon>
        <taxon>Phytomyxea</taxon>
        <taxon>Plasmodiophorida</taxon>
        <taxon>Plasmodiophoridae</taxon>
        <taxon>Spongospora</taxon>
    </lineage>
</organism>
<keyword evidence="1 5" id="KW-0547">Nucleotide-binding</keyword>
<dbReference type="Pfam" id="PF00225">
    <property type="entry name" value="Kinesin"/>
    <property type="match status" value="1"/>
</dbReference>
<keyword evidence="4 5" id="KW-0505">Motor protein</keyword>
<dbReference type="PROSITE" id="PS00411">
    <property type="entry name" value="KINESIN_MOTOR_1"/>
    <property type="match status" value="1"/>
</dbReference>
<evidence type="ECO:0000256" key="4">
    <source>
        <dbReference type="ARBA" id="ARBA00023175"/>
    </source>
</evidence>
<dbReference type="InterPro" id="IPR036961">
    <property type="entry name" value="Kinesin_motor_dom_sf"/>
</dbReference>
<dbReference type="AlphaFoldDB" id="A0A0H5QSZ5"/>
<dbReference type="InterPro" id="IPR027640">
    <property type="entry name" value="Kinesin-like_fam"/>
</dbReference>
<feature type="binding site" evidence="5">
    <location>
        <begin position="103"/>
        <end position="110"/>
    </location>
    <ligand>
        <name>ATP</name>
        <dbReference type="ChEBI" id="CHEBI:30616"/>
    </ligand>
</feature>
<dbReference type="Gene3D" id="3.40.850.10">
    <property type="entry name" value="Kinesin motor domain"/>
    <property type="match status" value="1"/>
</dbReference>
<keyword evidence="3" id="KW-0175">Coiled coil</keyword>
<protein>
    <recommendedName>
        <fullName evidence="6">Kinesin-like protein</fullName>
    </recommendedName>
</protein>
<dbReference type="SUPFAM" id="SSF52540">
    <property type="entry name" value="P-loop containing nucleoside triphosphate hydrolases"/>
    <property type="match status" value="1"/>
</dbReference>
<keyword evidence="2 5" id="KW-0067">ATP-binding</keyword>